<gene>
    <name evidence="9" type="ORF">H8S22_06985</name>
</gene>
<comment type="subcellular location">
    <subcellularLocation>
        <location evidence="1">Cytoplasm</location>
    </subcellularLocation>
</comment>
<dbReference type="PROSITE" id="PS51101">
    <property type="entry name" value="PTS_EIIB_TYPE_4"/>
    <property type="match status" value="1"/>
</dbReference>
<evidence type="ECO:0000256" key="7">
    <source>
        <dbReference type="ARBA" id="ARBA00022777"/>
    </source>
</evidence>
<dbReference type="SUPFAM" id="SSF52728">
    <property type="entry name" value="PTS IIb component"/>
    <property type="match status" value="1"/>
</dbReference>
<organism evidence="9 10">
    <name type="scientific">Anaerostipes hominis</name>
    <name type="common">ex Liu et al. 2021</name>
    <dbReference type="NCBI Taxonomy" id="2763018"/>
    <lineage>
        <taxon>Bacteria</taxon>
        <taxon>Bacillati</taxon>
        <taxon>Bacillota</taxon>
        <taxon>Clostridia</taxon>
        <taxon>Lachnospirales</taxon>
        <taxon>Lachnospiraceae</taxon>
        <taxon>Anaerostipes</taxon>
    </lineage>
</organism>
<dbReference type="Pfam" id="PF03830">
    <property type="entry name" value="PTSIIB_sorb"/>
    <property type="match status" value="1"/>
</dbReference>
<feature type="domain" description="PTS EIIB type-4" evidence="8">
    <location>
        <begin position="1"/>
        <end position="164"/>
    </location>
</feature>
<reference evidence="9 10" key="1">
    <citation type="submission" date="2020-08" db="EMBL/GenBank/DDBJ databases">
        <title>Genome public.</title>
        <authorList>
            <person name="Liu C."/>
            <person name="Sun Q."/>
        </authorList>
    </citation>
    <scope>NUCLEOTIDE SEQUENCE [LARGE SCALE GENOMIC DNA]</scope>
    <source>
        <strain evidence="9 10">NSJ-7</strain>
    </source>
</reference>
<comment type="caution">
    <text evidence="9">The sequence shown here is derived from an EMBL/GenBank/DDBJ whole genome shotgun (WGS) entry which is preliminary data.</text>
</comment>
<name>A0ABR7FQE5_9FIRM</name>
<proteinExistence type="predicted"/>
<sequence>MIKMMRIDDRLIHGQVAVVWSKHLGVNRIVVANDEIVNNEMQMMTVKMAVPQNIKAIIKNVDDSIKLLNDPRAESLNILVVVSNPKDAYRIDEAVSDIPLINVGNSGRMGTTAEEIKRKEQIDKNIYVDEEDKKYFKLLNKSKTKVNIQSVPTEMERLLSDVLK</sequence>
<evidence type="ECO:0000256" key="3">
    <source>
        <dbReference type="ARBA" id="ARBA00022490"/>
    </source>
</evidence>
<evidence type="ECO:0000256" key="4">
    <source>
        <dbReference type="ARBA" id="ARBA00022597"/>
    </source>
</evidence>
<accession>A0ABR7FQE5</accession>
<dbReference type="EMBL" id="JACOOS010000006">
    <property type="protein sequence ID" value="MBC5677364.1"/>
    <property type="molecule type" value="Genomic_DNA"/>
</dbReference>
<keyword evidence="10" id="KW-1185">Reference proteome</keyword>
<evidence type="ECO:0000313" key="10">
    <source>
        <dbReference type="Proteomes" id="UP000635828"/>
    </source>
</evidence>
<keyword evidence="3" id="KW-0963">Cytoplasm</keyword>
<keyword evidence="5" id="KW-0808">Transferase</keyword>
<keyword evidence="4 9" id="KW-0762">Sugar transport</keyword>
<keyword evidence="7" id="KW-0418">Kinase</keyword>
<evidence type="ECO:0000256" key="6">
    <source>
        <dbReference type="ARBA" id="ARBA00022683"/>
    </source>
</evidence>
<evidence type="ECO:0000256" key="5">
    <source>
        <dbReference type="ARBA" id="ARBA00022679"/>
    </source>
</evidence>
<dbReference type="RefSeq" id="WP_024729318.1">
    <property type="nucleotide sequence ID" value="NZ_JACOOS010000006.1"/>
</dbReference>
<evidence type="ECO:0000256" key="1">
    <source>
        <dbReference type="ARBA" id="ARBA00004496"/>
    </source>
</evidence>
<dbReference type="InterPro" id="IPR036667">
    <property type="entry name" value="PTS_IIB_sorbose-sp_sf"/>
</dbReference>
<keyword evidence="6" id="KW-0598">Phosphotransferase system</keyword>
<evidence type="ECO:0000313" key="9">
    <source>
        <dbReference type="EMBL" id="MBC5677364.1"/>
    </source>
</evidence>
<dbReference type="InterPro" id="IPR004720">
    <property type="entry name" value="PTS_IIB_sorbose-sp"/>
</dbReference>
<dbReference type="Proteomes" id="UP000635828">
    <property type="component" value="Unassembled WGS sequence"/>
</dbReference>
<protein>
    <submittedName>
        <fullName evidence="9">PTS sugar transporter subunit IIB</fullName>
    </submittedName>
</protein>
<evidence type="ECO:0000259" key="8">
    <source>
        <dbReference type="PROSITE" id="PS51101"/>
    </source>
</evidence>
<evidence type="ECO:0000256" key="2">
    <source>
        <dbReference type="ARBA" id="ARBA00022448"/>
    </source>
</evidence>
<dbReference type="Gene3D" id="3.40.35.10">
    <property type="entry name" value="Phosphotransferase system, sorbose subfamily IIB component"/>
    <property type="match status" value="1"/>
</dbReference>
<keyword evidence="2" id="KW-0813">Transport</keyword>